<dbReference type="Proteomes" id="UP001160390">
    <property type="component" value="Unassembled WGS sequence"/>
</dbReference>
<dbReference type="InterPro" id="IPR016181">
    <property type="entry name" value="Acyl_CoA_acyltransferase"/>
</dbReference>
<sequence>MPSTVETPGNQNATPNDEANLQYVKTFSANMEAAPDGACIATCTAHLVERGDDPSRFHERMKAASEETGELAEDLFTPDGRLLPEHRVLQITRNEVLDWTDPSLDSDDVLTFTHIKIAKAYRRKGLGKDLVQGILHEASEGKRLSAFVAPGALESEYKDLEGEERARVIKEQVDICVQFWYSLGFRRVKKTNWMALMVRPHARAA</sequence>
<gene>
    <name evidence="2" type="ORF">CCHLO57077_00006476</name>
</gene>
<evidence type="ECO:0000313" key="3">
    <source>
        <dbReference type="Proteomes" id="UP001160390"/>
    </source>
</evidence>
<dbReference type="Gene3D" id="3.40.630.30">
    <property type="match status" value="1"/>
</dbReference>
<name>A0AA35QFQ3_9HYPO</name>
<comment type="caution">
    <text evidence="2">The sequence shown here is derived from an EMBL/GenBank/DDBJ whole genome shotgun (WGS) entry which is preliminary data.</text>
</comment>
<dbReference type="InterPro" id="IPR000182">
    <property type="entry name" value="GNAT_dom"/>
</dbReference>
<proteinExistence type="predicted"/>
<dbReference type="EMBL" id="CABFNP030001360">
    <property type="protein sequence ID" value="CAI6101221.1"/>
    <property type="molecule type" value="Genomic_DNA"/>
</dbReference>
<dbReference type="GO" id="GO:0016747">
    <property type="term" value="F:acyltransferase activity, transferring groups other than amino-acyl groups"/>
    <property type="evidence" value="ECO:0007669"/>
    <property type="project" value="InterPro"/>
</dbReference>
<evidence type="ECO:0000259" key="1">
    <source>
        <dbReference type="PROSITE" id="PS51186"/>
    </source>
</evidence>
<keyword evidence="3" id="KW-1185">Reference proteome</keyword>
<accession>A0AA35QFQ3</accession>
<dbReference type="SUPFAM" id="SSF55729">
    <property type="entry name" value="Acyl-CoA N-acyltransferases (Nat)"/>
    <property type="match status" value="1"/>
</dbReference>
<feature type="domain" description="N-acetyltransferase" evidence="1">
    <location>
        <begin position="47"/>
        <end position="199"/>
    </location>
</feature>
<protein>
    <recommendedName>
        <fullName evidence="1">N-acetyltransferase domain-containing protein</fullName>
    </recommendedName>
</protein>
<dbReference type="PROSITE" id="PS51186">
    <property type="entry name" value="GNAT"/>
    <property type="match status" value="1"/>
</dbReference>
<organism evidence="2 3">
    <name type="scientific">Clonostachys chloroleuca</name>
    <dbReference type="NCBI Taxonomy" id="1926264"/>
    <lineage>
        <taxon>Eukaryota</taxon>
        <taxon>Fungi</taxon>
        <taxon>Dikarya</taxon>
        <taxon>Ascomycota</taxon>
        <taxon>Pezizomycotina</taxon>
        <taxon>Sordariomycetes</taxon>
        <taxon>Hypocreomycetidae</taxon>
        <taxon>Hypocreales</taxon>
        <taxon>Bionectriaceae</taxon>
        <taxon>Clonostachys</taxon>
    </lineage>
</organism>
<reference evidence="2" key="1">
    <citation type="submission" date="2023-01" db="EMBL/GenBank/DDBJ databases">
        <authorList>
            <person name="Piombo E."/>
        </authorList>
    </citation>
    <scope>NUCLEOTIDE SEQUENCE</scope>
</reference>
<dbReference type="AlphaFoldDB" id="A0AA35QFQ3"/>
<evidence type="ECO:0000313" key="2">
    <source>
        <dbReference type="EMBL" id="CAI6101221.1"/>
    </source>
</evidence>